<gene>
    <name evidence="2" type="ORF">ATO12_12850</name>
</gene>
<dbReference type="OrthoDB" id="832379at2"/>
<keyword evidence="1" id="KW-0732">Signal</keyword>
<dbReference type="eggNOG" id="ENOG503181F">
    <property type="taxonomic scope" value="Bacteria"/>
</dbReference>
<dbReference type="RefSeq" id="WP_034241240.1">
    <property type="nucleotide sequence ID" value="NZ_AQRA01000003.1"/>
</dbReference>
<feature type="signal peptide" evidence="1">
    <location>
        <begin position="1"/>
        <end position="21"/>
    </location>
</feature>
<keyword evidence="3" id="KW-1185">Reference proteome</keyword>
<name>A0A023BXI2_9FLAO</name>
<dbReference type="AlphaFoldDB" id="A0A023BXI2"/>
<dbReference type="EMBL" id="AQRA01000003">
    <property type="protein sequence ID" value="EZH74649.1"/>
    <property type="molecule type" value="Genomic_DNA"/>
</dbReference>
<comment type="caution">
    <text evidence="2">The sequence shown here is derived from an EMBL/GenBank/DDBJ whole genome shotgun (WGS) entry which is preliminary data.</text>
</comment>
<dbReference type="Proteomes" id="UP000023541">
    <property type="component" value="Unassembled WGS sequence"/>
</dbReference>
<evidence type="ECO:0000313" key="2">
    <source>
        <dbReference type="EMBL" id="EZH74649.1"/>
    </source>
</evidence>
<evidence type="ECO:0000256" key="1">
    <source>
        <dbReference type="SAM" id="SignalP"/>
    </source>
</evidence>
<accession>A0A023BXI2</accession>
<feature type="chain" id="PRO_5001516052" evidence="1">
    <location>
        <begin position="22"/>
        <end position="352"/>
    </location>
</feature>
<organism evidence="2 3">
    <name type="scientific">Aquimarina atlantica</name>
    <dbReference type="NCBI Taxonomy" id="1317122"/>
    <lineage>
        <taxon>Bacteria</taxon>
        <taxon>Pseudomonadati</taxon>
        <taxon>Bacteroidota</taxon>
        <taxon>Flavobacteriia</taxon>
        <taxon>Flavobacteriales</taxon>
        <taxon>Flavobacteriaceae</taxon>
        <taxon>Aquimarina</taxon>
    </lineage>
</organism>
<evidence type="ECO:0000313" key="3">
    <source>
        <dbReference type="Proteomes" id="UP000023541"/>
    </source>
</evidence>
<protein>
    <submittedName>
        <fullName evidence="2">Uncharacterized protein</fullName>
    </submittedName>
</protein>
<proteinExistence type="predicted"/>
<reference evidence="2 3" key="1">
    <citation type="submission" date="2014-04" db="EMBL/GenBank/DDBJ databases">
        <title>Aquimarina sp. 22II-S11-z7 Genome Sequencing.</title>
        <authorList>
            <person name="Lai Q."/>
        </authorList>
    </citation>
    <scope>NUCLEOTIDE SEQUENCE [LARGE SCALE GENOMIC DNA]</scope>
    <source>
        <strain evidence="2 3">22II-S11-z7</strain>
    </source>
</reference>
<dbReference type="STRING" id="1317122.ATO12_12850"/>
<dbReference type="PROSITE" id="PS51257">
    <property type="entry name" value="PROKAR_LIPOPROTEIN"/>
    <property type="match status" value="1"/>
</dbReference>
<sequence>MTTFKTLLLSSLLILMVSCHNESFDLFPDNIQKIETDSELFNSLKNISENKNEDDQPICITFVYPFNIYLFNEDSEIVDSRIVYDNIDFVGLLEESEGSNAAIGLSYPITTILEDGSSFSIQDNTELKKTIETCIESEIIIYCNRILEKNCVWKITSLTDNQNYNDTLLDFYDDGTGIFYDKGNAYRTSWVSFFLEGKLHINIHLEGDSKTAKDWNFDWKALIIDDETVEISNETDTYIIKRQCNVENSCDYVEFKECELKNFEDTANFIFNDYKDCILSFQENIDTSLLTLSFYQTYEHAEQEINILDSSTYLNRTNPQLVFVNIKNTDTNESKIIRIVLFAEACDNNDES</sequence>